<reference evidence="3" key="1">
    <citation type="submission" date="2023-03" db="EMBL/GenBank/DDBJ databases">
        <authorList>
            <person name="Julca I."/>
        </authorList>
    </citation>
    <scope>NUCLEOTIDE SEQUENCE</scope>
</reference>
<dbReference type="PANTHER" id="PTHR21646:SF75">
    <property type="entry name" value="UBIQUITIN CARBOXYL-TERMINAL HYDROLASE"/>
    <property type="match status" value="1"/>
</dbReference>
<dbReference type="Gene3D" id="3.90.70.10">
    <property type="entry name" value="Cysteine proteinases"/>
    <property type="match status" value="2"/>
</dbReference>
<dbReference type="Proteomes" id="UP001161247">
    <property type="component" value="Chromosome 3"/>
</dbReference>
<name>A0AAV1CQD3_OLDCO</name>
<keyword evidence="4" id="KW-1185">Reference proteome</keyword>
<dbReference type="InterPro" id="IPR057372">
    <property type="entry name" value="Ubiquitin_UBP8/5"/>
</dbReference>
<proteinExistence type="inferred from homology"/>
<dbReference type="InterPro" id="IPR018200">
    <property type="entry name" value="USP_CS"/>
</dbReference>
<organism evidence="3 4">
    <name type="scientific">Oldenlandia corymbosa var. corymbosa</name>
    <dbReference type="NCBI Taxonomy" id="529605"/>
    <lineage>
        <taxon>Eukaryota</taxon>
        <taxon>Viridiplantae</taxon>
        <taxon>Streptophyta</taxon>
        <taxon>Embryophyta</taxon>
        <taxon>Tracheophyta</taxon>
        <taxon>Spermatophyta</taxon>
        <taxon>Magnoliopsida</taxon>
        <taxon>eudicotyledons</taxon>
        <taxon>Gunneridae</taxon>
        <taxon>Pentapetalae</taxon>
        <taxon>asterids</taxon>
        <taxon>lamiids</taxon>
        <taxon>Gentianales</taxon>
        <taxon>Rubiaceae</taxon>
        <taxon>Rubioideae</taxon>
        <taxon>Spermacoceae</taxon>
        <taxon>Hedyotis-Oldenlandia complex</taxon>
        <taxon>Oldenlandia</taxon>
    </lineage>
</organism>
<dbReference type="CDD" id="cd02674">
    <property type="entry name" value="Peptidase_C19R"/>
    <property type="match status" value="1"/>
</dbReference>
<comment type="similarity">
    <text evidence="1">Belongs to the peptidase C19 family.</text>
</comment>
<dbReference type="SUPFAM" id="SSF54001">
    <property type="entry name" value="Cysteine proteinases"/>
    <property type="match status" value="1"/>
</dbReference>
<evidence type="ECO:0000313" key="3">
    <source>
        <dbReference type="EMBL" id="CAI9097565.1"/>
    </source>
</evidence>
<dbReference type="InterPro" id="IPR038765">
    <property type="entry name" value="Papain-like_cys_pep_sf"/>
</dbReference>
<dbReference type="GO" id="GO:0016579">
    <property type="term" value="P:protein deubiquitination"/>
    <property type="evidence" value="ECO:0007669"/>
    <property type="project" value="InterPro"/>
</dbReference>
<evidence type="ECO:0000256" key="1">
    <source>
        <dbReference type="ARBA" id="ARBA00009085"/>
    </source>
</evidence>
<feature type="domain" description="USP" evidence="2">
    <location>
        <begin position="344"/>
        <end position="927"/>
    </location>
</feature>
<dbReference type="InterPro" id="IPR001394">
    <property type="entry name" value="Peptidase_C19_UCH"/>
</dbReference>
<evidence type="ECO:0000259" key="2">
    <source>
        <dbReference type="PROSITE" id="PS50235"/>
    </source>
</evidence>
<dbReference type="AlphaFoldDB" id="A0AAV1CQD3"/>
<sequence length="934" mass="105303">MSRSSQNLKGLFVPRPPRYSPALPPPPPQFGAYTTASSFLLLRKASTTLVSFLKGFASKTLRFLYSSMEYPSPFTFPGGTNYSFDRYENSSSSSPIGEPLFLVSLRWWDDVKAAVTGGEIFGVQYNVTSSVRKKKLDKNGFSAAVESEIVLGMNRADEAANGTGYGDGDLHIALLPEWMFLKAYKRHNDAKDAENPGVLVYMPDLFSLKIRLSFSCTTHSLLIRINQKDNEDRAFDQAASIFAVESGLFDIWDFSSEISQLFTIDKKLVRDLDQPEAEFRDLQIYGLVEAREFRREKMMTYPSTTIAPTFRKSLTINGNVDNSISKQFARVDVSHNTTCTLGLTGLYNLKNTCFMNSVIQCLAHTSELVDYFLGDFRKELNFGNPLGMNGKLALAFGELVRKLWTPGAKPVDPSELKSVISAFAPQFSGYNQHDSQEFLACLLDGLHEDLNRVKSKPYIELKDIDGRPDDEVAEEHWRNHLLRNDSIIVDLYQGQYRSTLVCPVCKEKSVTFDPFMYLSLPLPSATMRQITLTIFSTDGSTSPSPVTVPVPKDGQLKDLVEALCVTCAVRDDETLLVAQVFESRIVGILEDLSGTIDLIRDEDQLVAYRLPKESEGSSLVVFTHERKDKFQVRSLFPAKKRFGVPLVSRIYNLSEGSQIRKEYLRLLHPFIQPEKEGYHGKLNHTNGDVTTMLNGDGHASTEMKSEAAGGNEFQFYYGGGFSSENFCIRMDGSILSSTGLQVLVSWPEKIVEGDYKSFQSSVLPQVRRRDFYSSKPQEFIPLYKCLDAFLTDESLGPEDMWYCPSCGRHQQACKKLDLWRLPEILVIHLKRFSCSQNSKGKIETLVDFPIEGFDLSDHMDYKNSKVSHCYSLYAVSNHYGSMGMGHYTSYVRLGGNKWYEFNDIGVTRVGSDKIKTASAYVLFYRRTDLNNINH</sequence>
<dbReference type="InterPro" id="IPR028889">
    <property type="entry name" value="USP"/>
</dbReference>
<evidence type="ECO:0000313" key="4">
    <source>
        <dbReference type="Proteomes" id="UP001161247"/>
    </source>
</evidence>
<dbReference type="PROSITE" id="PS50235">
    <property type="entry name" value="USP_3"/>
    <property type="match status" value="1"/>
</dbReference>
<accession>A0AAV1CQD3</accession>
<dbReference type="PROSITE" id="PS00973">
    <property type="entry name" value="USP_2"/>
    <property type="match status" value="1"/>
</dbReference>
<dbReference type="GO" id="GO:0004843">
    <property type="term" value="F:cysteine-type deubiquitinase activity"/>
    <property type="evidence" value="ECO:0007669"/>
    <property type="project" value="InterPro"/>
</dbReference>
<protein>
    <submittedName>
        <fullName evidence="3">OLC1v1034027C1</fullName>
    </submittedName>
</protein>
<dbReference type="Pfam" id="PF25242">
    <property type="entry name" value="Ubiquitin_UBP8"/>
    <property type="match status" value="1"/>
</dbReference>
<dbReference type="EMBL" id="OX459120">
    <property type="protein sequence ID" value="CAI9097565.1"/>
    <property type="molecule type" value="Genomic_DNA"/>
</dbReference>
<dbReference type="Pfam" id="PF00443">
    <property type="entry name" value="UCH"/>
    <property type="match status" value="1"/>
</dbReference>
<gene>
    <name evidence="3" type="ORF">OLC1_LOCUS8014</name>
</gene>
<dbReference type="PANTHER" id="PTHR21646">
    <property type="entry name" value="UBIQUITIN CARBOXYL-TERMINAL HYDROLASE"/>
    <property type="match status" value="1"/>
</dbReference>
<dbReference type="InterPro" id="IPR050185">
    <property type="entry name" value="Ub_carboxyl-term_hydrolase"/>
</dbReference>